<accession>A0ABC8UCE9</accession>
<dbReference type="EMBL" id="CAUOFW020007503">
    <property type="protein sequence ID" value="CAK9179462.1"/>
    <property type="molecule type" value="Genomic_DNA"/>
</dbReference>
<keyword evidence="3" id="KW-1185">Reference proteome</keyword>
<gene>
    <name evidence="1" type="ORF">ILEXP_LOCUS35426</name>
    <name evidence="2" type="ORF">ILEXP_LOCUS49397</name>
</gene>
<name>A0ABC8UCE9_9AQUA</name>
<dbReference type="AlphaFoldDB" id="A0ABC8UCE9"/>
<protein>
    <submittedName>
        <fullName evidence="2">Uncharacterized protein</fullName>
    </submittedName>
</protein>
<organism evidence="2 3">
    <name type="scientific">Ilex paraguariensis</name>
    <name type="common">yerba mate</name>
    <dbReference type="NCBI Taxonomy" id="185542"/>
    <lineage>
        <taxon>Eukaryota</taxon>
        <taxon>Viridiplantae</taxon>
        <taxon>Streptophyta</taxon>
        <taxon>Embryophyta</taxon>
        <taxon>Tracheophyta</taxon>
        <taxon>Spermatophyta</taxon>
        <taxon>Magnoliopsida</taxon>
        <taxon>eudicotyledons</taxon>
        <taxon>Gunneridae</taxon>
        <taxon>Pentapetalae</taxon>
        <taxon>asterids</taxon>
        <taxon>campanulids</taxon>
        <taxon>Aquifoliales</taxon>
        <taxon>Aquifoliaceae</taxon>
        <taxon>Ilex</taxon>
    </lineage>
</organism>
<evidence type="ECO:0000313" key="2">
    <source>
        <dbReference type="EMBL" id="CAK9179462.1"/>
    </source>
</evidence>
<comment type="caution">
    <text evidence="2">The sequence shown here is derived from an EMBL/GenBank/DDBJ whole genome shotgun (WGS) entry which is preliminary data.</text>
</comment>
<dbReference type="EMBL" id="CAUOFW020004557">
    <property type="protein sequence ID" value="CAK9166222.1"/>
    <property type="molecule type" value="Genomic_DNA"/>
</dbReference>
<dbReference type="Proteomes" id="UP001642360">
    <property type="component" value="Unassembled WGS sequence"/>
</dbReference>
<reference evidence="2 3" key="1">
    <citation type="submission" date="2024-02" db="EMBL/GenBank/DDBJ databases">
        <authorList>
            <person name="Vignale AGUSTIN F."/>
            <person name="Sosa J E."/>
            <person name="Modenutti C."/>
        </authorList>
    </citation>
    <scope>NUCLEOTIDE SEQUENCE [LARGE SCALE GENOMIC DNA]</scope>
</reference>
<proteinExistence type="predicted"/>
<evidence type="ECO:0000313" key="3">
    <source>
        <dbReference type="Proteomes" id="UP001642360"/>
    </source>
</evidence>
<evidence type="ECO:0000313" key="1">
    <source>
        <dbReference type="EMBL" id="CAK9166222.1"/>
    </source>
</evidence>
<sequence>MTMSGSKLSEAREVTHELGVGEAAGVNDAVDVDEARGVSNTAGIGEAGATTGIVEARAQDGVDKAVRALVRCLGTASTPRQVSFGEEQMR</sequence>